<evidence type="ECO:0000256" key="1">
    <source>
        <dbReference type="SAM" id="MobiDB-lite"/>
    </source>
</evidence>
<evidence type="ECO:0000313" key="2">
    <source>
        <dbReference type="EMBL" id="CAG09444.1"/>
    </source>
</evidence>
<feature type="region of interest" description="Disordered" evidence="1">
    <location>
        <begin position="22"/>
        <end position="44"/>
    </location>
</feature>
<gene>
    <name evidence="2" type="ORF">GSTENG00030710001</name>
</gene>
<reference evidence="2" key="1">
    <citation type="journal article" date="2004" name="Nature">
        <title>Genome duplication in the teleost fish Tetraodon nigroviridis reveals the early vertebrate proto-karyotype.</title>
        <authorList>
            <person name="Jaillon O."/>
            <person name="Aury J.-M."/>
            <person name="Brunet F."/>
            <person name="Petit J.-L."/>
            <person name="Stange-Thomann N."/>
            <person name="Mauceli E."/>
            <person name="Bouneau L."/>
            <person name="Fischer C."/>
            <person name="Ozouf-Costaz C."/>
            <person name="Bernot A."/>
            <person name="Nicaud S."/>
            <person name="Jaffe D."/>
            <person name="Fisher S."/>
            <person name="Lutfalla G."/>
            <person name="Dossat C."/>
            <person name="Segurens B."/>
            <person name="Dasilva C."/>
            <person name="Salanoubat M."/>
            <person name="Levy M."/>
            <person name="Boudet N."/>
            <person name="Castellano S."/>
            <person name="Anthouard V."/>
            <person name="Jubin C."/>
            <person name="Castelli V."/>
            <person name="Katinka M."/>
            <person name="Vacherie B."/>
            <person name="Biemont C."/>
            <person name="Skalli Z."/>
            <person name="Cattolico L."/>
            <person name="Poulain J."/>
            <person name="De Berardinis V."/>
            <person name="Cruaud C."/>
            <person name="Duprat S."/>
            <person name="Brottier P."/>
            <person name="Coutanceau J.-P."/>
            <person name="Gouzy J."/>
            <person name="Parra G."/>
            <person name="Lardier G."/>
            <person name="Chapple C."/>
            <person name="McKernan K.J."/>
            <person name="McEwan P."/>
            <person name="Bosak S."/>
            <person name="Kellis M."/>
            <person name="Volff J.-N."/>
            <person name="Guigo R."/>
            <person name="Zody M.C."/>
            <person name="Mesirov J."/>
            <person name="Lindblad-Toh K."/>
            <person name="Birren B."/>
            <person name="Nusbaum C."/>
            <person name="Kahn D."/>
            <person name="Robinson-Rechavi M."/>
            <person name="Laudet V."/>
            <person name="Schachter V."/>
            <person name="Quetier F."/>
            <person name="Saurin W."/>
            <person name="Scarpelli C."/>
            <person name="Wincker P."/>
            <person name="Lander E.S."/>
            <person name="Weissenbach J."/>
            <person name="Roest Crollius H."/>
        </authorList>
    </citation>
    <scope>NUCLEOTIDE SEQUENCE [LARGE SCALE GENOMIC DNA]</scope>
</reference>
<name>Q4RQ88_TETNG</name>
<protein>
    <submittedName>
        <fullName evidence="2">(spotted green pufferfish) hypothetical protein</fullName>
    </submittedName>
</protein>
<dbReference type="EMBL" id="CAAE01015006">
    <property type="protein sequence ID" value="CAG09444.1"/>
    <property type="molecule type" value="Genomic_DNA"/>
</dbReference>
<organism evidence="2">
    <name type="scientific">Tetraodon nigroviridis</name>
    <name type="common">Spotted green pufferfish</name>
    <name type="synonym">Chelonodon nigroviridis</name>
    <dbReference type="NCBI Taxonomy" id="99883"/>
    <lineage>
        <taxon>Eukaryota</taxon>
        <taxon>Metazoa</taxon>
        <taxon>Chordata</taxon>
        <taxon>Craniata</taxon>
        <taxon>Vertebrata</taxon>
        <taxon>Euteleostomi</taxon>
        <taxon>Actinopterygii</taxon>
        <taxon>Neopterygii</taxon>
        <taxon>Teleostei</taxon>
        <taxon>Neoteleostei</taxon>
        <taxon>Acanthomorphata</taxon>
        <taxon>Eupercaria</taxon>
        <taxon>Tetraodontiformes</taxon>
        <taxon>Tetradontoidea</taxon>
        <taxon>Tetraodontidae</taxon>
        <taxon>Tetraodon</taxon>
    </lineage>
</organism>
<reference evidence="2" key="2">
    <citation type="submission" date="2004-02" db="EMBL/GenBank/DDBJ databases">
        <authorList>
            <consortium name="Genoscope"/>
            <consortium name="Whitehead Institute Centre for Genome Research"/>
        </authorList>
    </citation>
    <scope>NUCLEOTIDE SEQUENCE</scope>
</reference>
<proteinExistence type="predicted"/>
<sequence>MELQAGCGYVLRASIRFPGKDTNFYDGRRGKTGEPGPRGPPGGIGATVEKGEKGDPVCVFLHCDIYHTVG</sequence>
<dbReference type="AlphaFoldDB" id="Q4RQ88"/>
<accession>Q4RQ88</accession>
<dbReference type="KEGG" id="tng:GSTEN00030710G001"/>
<comment type="caution">
    <text evidence="2">The sequence shown here is derived from an EMBL/GenBank/DDBJ whole genome shotgun (WGS) entry which is preliminary data.</text>
</comment>